<dbReference type="PANTHER" id="PTHR12210">
    <property type="entry name" value="DULLARD PROTEIN PHOSPHATASE"/>
    <property type="match status" value="1"/>
</dbReference>
<evidence type="ECO:0000256" key="3">
    <source>
        <dbReference type="ARBA" id="ARBA00037324"/>
    </source>
</evidence>
<dbReference type="CDD" id="cd07521">
    <property type="entry name" value="HAD_FCP1-like"/>
    <property type="match status" value="1"/>
</dbReference>
<feature type="domain" description="FCP1 homology" evidence="5">
    <location>
        <begin position="266"/>
        <end position="425"/>
    </location>
</feature>
<name>A0A8B9AE55_PHODC</name>
<accession>A0A8B9AE55</accession>
<comment type="similarity">
    <text evidence="4">Belongs to the CTDSPL2 family.</text>
</comment>
<dbReference type="GO" id="GO:0005634">
    <property type="term" value="C:nucleus"/>
    <property type="evidence" value="ECO:0007669"/>
    <property type="project" value="UniProtKB-ARBA"/>
</dbReference>
<dbReference type="InterPro" id="IPR050365">
    <property type="entry name" value="TIM50"/>
</dbReference>
<dbReference type="RefSeq" id="XP_038981509.1">
    <property type="nucleotide sequence ID" value="XM_039125581.1"/>
</dbReference>
<dbReference type="PROSITE" id="PS50969">
    <property type="entry name" value="FCP1"/>
    <property type="match status" value="1"/>
</dbReference>
<dbReference type="GO" id="GO:0004721">
    <property type="term" value="F:phosphoprotein phosphatase activity"/>
    <property type="evidence" value="ECO:0007669"/>
    <property type="project" value="UniProtKB-KW"/>
</dbReference>
<dbReference type="InterPro" id="IPR004274">
    <property type="entry name" value="FCP1_dom"/>
</dbReference>
<organism evidence="6 7">
    <name type="scientific">Phoenix dactylifera</name>
    <name type="common">Date palm</name>
    <dbReference type="NCBI Taxonomy" id="42345"/>
    <lineage>
        <taxon>Eukaryota</taxon>
        <taxon>Viridiplantae</taxon>
        <taxon>Streptophyta</taxon>
        <taxon>Embryophyta</taxon>
        <taxon>Tracheophyta</taxon>
        <taxon>Spermatophyta</taxon>
        <taxon>Magnoliopsida</taxon>
        <taxon>Liliopsida</taxon>
        <taxon>Arecaceae</taxon>
        <taxon>Coryphoideae</taxon>
        <taxon>Phoeniceae</taxon>
        <taxon>Phoenix</taxon>
    </lineage>
</organism>
<evidence type="ECO:0000256" key="4">
    <source>
        <dbReference type="ARBA" id="ARBA00038355"/>
    </source>
</evidence>
<dbReference type="Pfam" id="PF03031">
    <property type="entry name" value="NIF"/>
    <property type="match status" value="1"/>
</dbReference>
<dbReference type="NCBIfam" id="TIGR02251">
    <property type="entry name" value="HIF-SF_euk"/>
    <property type="match status" value="1"/>
</dbReference>
<dbReference type="GeneID" id="103712678"/>
<evidence type="ECO:0000313" key="6">
    <source>
        <dbReference type="Proteomes" id="UP000228380"/>
    </source>
</evidence>
<evidence type="ECO:0000259" key="5">
    <source>
        <dbReference type="PROSITE" id="PS50969"/>
    </source>
</evidence>
<dbReference type="SMART" id="SM00577">
    <property type="entry name" value="CPDc"/>
    <property type="match status" value="1"/>
</dbReference>
<comment type="function">
    <text evidence="3">Probable phosphatase.</text>
</comment>
<dbReference type="Gene3D" id="3.40.50.1000">
    <property type="entry name" value="HAD superfamily/HAD-like"/>
    <property type="match status" value="1"/>
</dbReference>
<dbReference type="AlphaFoldDB" id="A0A8B9AE55"/>
<reference evidence="7" key="2">
    <citation type="submission" date="2025-08" db="UniProtKB">
        <authorList>
            <consortium name="RefSeq"/>
        </authorList>
    </citation>
    <scope>IDENTIFICATION</scope>
    <source>
        <tissue evidence="7">Young leaves</tissue>
    </source>
</reference>
<protein>
    <submittedName>
        <fullName evidence="7">CTD small phosphatase-like protein 2 isoform X4</fullName>
    </submittedName>
</protein>
<evidence type="ECO:0000313" key="7">
    <source>
        <dbReference type="RefSeq" id="XP_038981509.1"/>
    </source>
</evidence>
<dbReference type="Proteomes" id="UP000228380">
    <property type="component" value="Chromosome 4"/>
</dbReference>
<keyword evidence="1" id="KW-0378">Hydrolase</keyword>
<reference evidence="6" key="1">
    <citation type="journal article" date="2019" name="Nat. Commun.">
        <title>Genome-wide association mapping of date palm fruit traits.</title>
        <authorList>
            <person name="Hazzouri K.M."/>
            <person name="Gros-Balthazard M."/>
            <person name="Flowers J.M."/>
            <person name="Copetti D."/>
            <person name="Lemansour A."/>
            <person name="Lebrun M."/>
            <person name="Masmoudi K."/>
            <person name="Ferrand S."/>
            <person name="Dhar M.I."/>
            <person name="Fresquez Z.A."/>
            <person name="Rosas U."/>
            <person name="Zhang J."/>
            <person name="Talag J."/>
            <person name="Lee S."/>
            <person name="Kudrna D."/>
            <person name="Powell R.F."/>
            <person name="Leitch I.J."/>
            <person name="Krueger R.R."/>
            <person name="Wing R.A."/>
            <person name="Amiri K.M.A."/>
            <person name="Purugganan M.D."/>
        </authorList>
    </citation>
    <scope>NUCLEOTIDE SEQUENCE [LARGE SCALE GENOMIC DNA]</scope>
    <source>
        <strain evidence="6">cv. Khalas</strain>
    </source>
</reference>
<gene>
    <name evidence="7" type="primary">LOC103712678</name>
</gene>
<dbReference type="SUPFAM" id="SSF56784">
    <property type="entry name" value="HAD-like"/>
    <property type="match status" value="1"/>
</dbReference>
<keyword evidence="6" id="KW-1185">Reference proteome</keyword>
<dbReference type="FunFam" id="3.40.50.1000:FF:000015">
    <property type="entry name" value="CTD small phosphatase-like protein 2"/>
    <property type="match status" value="1"/>
</dbReference>
<dbReference type="InterPro" id="IPR036412">
    <property type="entry name" value="HAD-like_sf"/>
</dbReference>
<evidence type="ECO:0000256" key="1">
    <source>
        <dbReference type="ARBA" id="ARBA00022801"/>
    </source>
</evidence>
<dbReference type="InterPro" id="IPR011948">
    <property type="entry name" value="Dullard_phosphatase"/>
</dbReference>
<sequence>MPPLTMKNKLNREYVGRHNLHVCRNSTKISKHSCPQVKAFEEAAVLDIYIQDHQHGSSNVDVSGQNIVITEANDFQNILDEASLHILMASSSSDPISIGRMGSLSATCPSNMETIFSPSLEDNDSQLKLINHSNAVKDENPKLPHLVADEDVINTACPIYELTNSDIMIDMAEKYMILPFLGKTGETSSIYIEESFEETMMNSDDACLYLEFHQMKSSDQETQITCHSGNLDEMESFDPQLLFRSLPDLPEAVSTICPISQPKETKKRKPITLVLDLDETLVHSTLEHCDDADFTFPVFFNMKQHTVYVRRRPYLQLFLERVAQMFEIVVFTASQSIYAEQLLDMLDPEKKLISQRIYRESCIFSDGSYTKDLTILGVDLANVVIIDNSPQVFRLQVNNGIPIKSWFDDPSDHALLQLLPFLESLADADDVRPIIAKKFGNKE</sequence>
<proteinExistence type="inferred from homology"/>
<dbReference type="InterPro" id="IPR023214">
    <property type="entry name" value="HAD_sf"/>
</dbReference>
<keyword evidence="2" id="KW-0904">Protein phosphatase</keyword>
<evidence type="ECO:0000256" key="2">
    <source>
        <dbReference type="ARBA" id="ARBA00022912"/>
    </source>
</evidence>